<organism evidence="2 3">
    <name type="scientific">Corynebacterium pollutisoli</name>
    <dbReference type="NCBI Taxonomy" id="1610489"/>
    <lineage>
        <taxon>Bacteria</taxon>
        <taxon>Bacillati</taxon>
        <taxon>Actinomycetota</taxon>
        <taxon>Actinomycetes</taxon>
        <taxon>Mycobacteriales</taxon>
        <taxon>Corynebacteriaceae</taxon>
        <taxon>Corynebacterium</taxon>
    </lineage>
</organism>
<keyword evidence="1" id="KW-1133">Transmembrane helix</keyword>
<feature type="transmembrane region" description="Helical" evidence="1">
    <location>
        <begin position="84"/>
        <end position="102"/>
    </location>
</feature>
<name>A0A1X7JDD9_9CORY</name>
<keyword evidence="3" id="KW-1185">Reference proteome</keyword>
<evidence type="ECO:0000313" key="2">
    <source>
        <dbReference type="EMBL" id="SMG25920.1"/>
    </source>
</evidence>
<feature type="transmembrane region" description="Helical" evidence="1">
    <location>
        <begin position="114"/>
        <end position="134"/>
    </location>
</feature>
<dbReference type="EMBL" id="FXAR01000004">
    <property type="protein sequence ID" value="SMG25920.1"/>
    <property type="molecule type" value="Genomic_DNA"/>
</dbReference>
<dbReference type="Proteomes" id="UP000193309">
    <property type="component" value="Unassembled WGS sequence"/>
</dbReference>
<accession>A0A1X7JDD9</accession>
<dbReference type="RefSeq" id="WP_085549617.1">
    <property type="nucleotide sequence ID" value="NZ_FXAR01000004.1"/>
</dbReference>
<dbReference type="STRING" id="1610489.SAMN06295981_1506"/>
<sequence>MSPIGALILAAPLVWPIGMMIIAGRSLRAWGTLVLGVLGGLAIWMTTMPRMLLGHEYHWAQVAACGLASVILVIVLGTKVSPKGLLPAWATSFGLTVGFLLAEVLPDETGMSAIGLPFIAAGTAVGLAVPAAFARAFPEPETGPAEGRREAQ</sequence>
<dbReference type="OrthoDB" id="9956081at2"/>
<protein>
    <submittedName>
        <fullName evidence="2">Uncharacterized protein</fullName>
    </submittedName>
</protein>
<feature type="transmembrane region" description="Helical" evidence="1">
    <location>
        <begin position="59"/>
        <end position="77"/>
    </location>
</feature>
<proteinExistence type="predicted"/>
<keyword evidence="1" id="KW-0812">Transmembrane</keyword>
<feature type="transmembrane region" description="Helical" evidence="1">
    <location>
        <begin position="6"/>
        <end position="23"/>
    </location>
</feature>
<evidence type="ECO:0000256" key="1">
    <source>
        <dbReference type="SAM" id="Phobius"/>
    </source>
</evidence>
<keyword evidence="1" id="KW-0472">Membrane</keyword>
<reference evidence="3" key="1">
    <citation type="submission" date="2017-04" db="EMBL/GenBank/DDBJ databases">
        <authorList>
            <person name="Varghese N."/>
            <person name="Submissions S."/>
        </authorList>
    </citation>
    <scope>NUCLEOTIDE SEQUENCE [LARGE SCALE GENOMIC DNA]</scope>
    <source>
        <strain evidence="3">VDS</strain>
    </source>
</reference>
<feature type="transmembrane region" description="Helical" evidence="1">
    <location>
        <begin position="30"/>
        <end position="47"/>
    </location>
</feature>
<gene>
    <name evidence="2" type="ORF">SAMN06295981_1506</name>
</gene>
<evidence type="ECO:0000313" key="3">
    <source>
        <dbReference type="Proteomes" id="UP000193309"/>
    </source>
</evidence>
<dbReference type="AlphaFoldDB" id="A0A1X7JDD9"/>